<evidence type="ECO:0000313" key="2">
    <source>
        <dbReference type="Proteomes" id="UP000610966"/>
    </source>
</evidence>
<gene>
    <name evidence="1" type="ORF">Mth01_26160</name>
</gene>
<proteinExistence type="predicted"/>
<protein>
    <submittedName>
        <fullName evidence="1">Uncharacterized protein</fullName>
    </submittedName>
</protein>
<name>A0A8J3RD83_9ACTN</name>
<keyword evidence="2" id="KW-1185">Reference proteome</keyword>
<organism evidence="1 2">
    <name type="scientific">Sphaerimonospora thailandensis</name>
    <dbReference type="NCBI Taxonomy" id="795644"/>
    <lineage>
        <taxon>Bacteria</taxon>
        <taxon>Bacillati</taxon>
        <taxon>Actinomycetota</taxon>
        <taxon>Actinomycetes</taxon>
        <taxon>Streptosporangiales</taxon>
        <taxon>Streptosporangiaceae</taxon>
        <taxon>Sphaerimonospora</taxon>
    </lineage>
</organism>
<dbReference type="RefSeq" id="WP_204016082.1">
    <property type="nucleotide sequence ID" value="NZ_BOOG01000021.1"/>
</dbReference>
<evidence type="ECO:0000313" key="1">
    <source>
        <dbReference type="EMBL" id="GIH70363.1"/>
    </source>
</evidence>
<dbReference type="AlphaFoldDB" id="A0A8J3RD83"/>
<dbReference type="EMBL" id="BOOG01000021">
    <property type="protein sequence ID" value="GIH70363.1"/>
    <property type="molecule type" value="Genomic_DNA"/>
</dbReference>
<sequence>MNKPDEETAEWEYELLGMDVPPEVAAAADARHAEQAAAREAARAAQAAAWPMLHETADGGQVAPGGTVDLADAWVRLDDIRWDVRGLALVEVLAERSGGLATRLLAGCRSLLARRDGNVRGHVTAGDGSVEVAAWSTGGCWRPRAWWLRCTWDISVDEWGEVRLTPIWGATLAVRGSGGTTVYADNENGALPEIAGRWYQAWEARRAIRARLGLAQPEMAATPLSLGEFLAGR</sequence>
<dbReference type="Proteomes" id="UP000610966">
    <property type="component" value="Unassembled WGS sequence"/>
</dbReference>
<accession>A0A8J3RD83</accession>
<comment type="caution">
    <text evidence="1">The sequence shown here is derived from an EMBL/GenBank/DDBJ whole genome shotgun (WGS) entry which is preliminary data.</text>
</comment>
<reference evidence="1" key="1">
    <citation type="submission" date="2021-01" db="EMBL/GenBank/DDBJ databases">
        <title>Whole genome shotgun sequence of Sphaerimonospora thailandensis NBRC 107569.</title>
        <authorList>
            <person name="Komaki H."/>
            <person name="Tamura T."/>
        </authorList>
    </citation>
    <scope>NUCLEOTIDE SEQUENCE</scope>
    <source>
        <strain evidence="1">NBRC 107569</strain>
    </source>
</reference>